<sequence>MKTLSYLNFILAALFAACYCYQFVFLVVRLLRKRRTFQAQKLCRYAVLIAARNEAKVIGQLLDSVRGQDYPAELIDVYVVADNCTDETAKIAAAHGAVVFERKNREQVGKGYALNFLLSKLKNELPEKTYDGYFVFDADNLLDSHYVTEMNKVFSNGNKAVTSYRNTKNFGDNWITAGYGMYFLRESEYLNRPRDYLHTSCAVSGTGFLFADELLEDCGGWNYFLLTEDLEFSADLIARGEKIAYCGDAIIYDEQPRGFKQSIIQRSRWIKGYLQVVAKRGGALVKTMANTGNFGCYDMLMNTIPVVVLTVLGIVLNTVMFILGITQARQEMGIFFGSVLIGSINSYLLMYVMGAMTLATEWKRIHCSRAKKLKYSFTFPFFMFSFGIAMLVAVFGSTEWKPIKHTVALSIGDIGGDTRK</sequence>
<name>A0ABT1RUN6_9FIRM</name>
<protein>
    <submittedName>
        <fullName evidence="5">Glycosyltransferase family 2 protein</fullName>
    </submittedName>
</protein>
<evidence type="ECO:0000256" key="3">
    <source>
        <dbReference type="ARBA" id="ARBA00022679"/>
    </source>
</evidence>
<keyword evidence="6" id="KW-1185">Reference proteome</keyword>
<keyword evidence="3" id="KW-0808">Transferase</keyword>
<keyword evidence="4" id="KW-0812">Transmembrane</keyword>
<accession>A0ABT1RUN6</accession>
<dbReference type="Pfam" id="PF13641">
    <property type="entry name" value="Glyco_tranf_2_3"/>
    <property type="match status" value="1"/>
</dbReference>
<proteinExistence type="inferred from homology"/>
<dbReference type="RefSeq" id="WP_256191433.1">
    <property type="nucleotide sequence ID" value="NZ_JANFZG010000002.1"/>
</dbReference>
<dbReference type="EMBL" id="JANFZH010000001">
    <property type="protein sequence ID" value="MCQ4838368.1"/>
    <property type="molecule type" value="Genomic_DNA"/>
</dbReference>
<keyword evidence="4" id="KW-0472">Membrane</keyword>
<dbReference type="PANTHER" id="PTHR43630">
    <property type="entry name" value="POLY-BETA-1,6-N-ACETYL-D-GLUCOSAMINE SYNTHASE"/>
    <property type="match status" value="1"/>
</dbReference>
<dbReference type="CDD" id="cd06438">
    <property type="entry name" value="EpsO_like"/>
    <property type="match status" value="1"/>
</dbReference>
<gene>
    <name evidence="5" type="ORF">NE695_00390</name>
</gene>
<feature type="transmembrane region" description="Helical" evidence="4">
    <location>
        <begin position="332"/>
        <end position="354"/>
    </location>
</feature>
<dbReference type="Proteomes" id="UP001524473">
    <property type="component" value="Unassembled WGS sequence"/>
</dbReference>
<comment type="similarity">
    <text evidence="1">Belongs to the glycosyltransferase 2 family.</text>
</comment>
<keyword evidence="4" id="KW-1133">Transmembrane helix</keyword>
<comment type="caution">
    <text evidence="5">The sequence shown here is derived from an EMBL/GenBank/DDBJ whole genome shotgun (WGS) entry which is preliminary data.</text>
</comment>
<evidence type="ECO:0000256" key="1">
    <source>
        <dbReference type="ARBA" id="ARBA00006739"/>
    </source>
</evidence>
<feature type="transmembrane region" description="Helical" evidence="4">
    <location>
        <begin position="306"/>
        <end position="326"/>
    </location>
</feature>
<dbReference type="PANTHER" id="PTHR43630:SF1">
    <property type="entry name" value="POLY-BETA-1,6-N-ACETYL-D-GLUCOSAMINE SYNTHASE"/>
    <property type="match status" value="1"/>
</dbReference>
<keyword evidence="2" id="KW-0328">Glycosyltransferase</keyword>
<evidence type="ECO:0000256" key="2">
    <source>
        <dbReference type="ARBA" id="ARBA00022676"/>
    </source>
</evidence>
<dbReference type="PROSITE" id="PS51257">
    <property type="entry name" value="PROKAR_LIPOPROTEIN"/>
    <property type="match status" value="1"/>
</dbReference>
<evidence type="ECO:0000256" key="4">
    <source>
        <dbReference type="SAM" id="Phobius"/>
    </source>
</evidence>
<evidence type="ECO:0000313" key="5">
    <source>
        <dbReference type="EMBL" id="MCQ4838368.1"/>
    </source>
</evidence>
<reference evidence="5 6" key="1">
    <citation type="submission" date="2022-06" db="EMBL/GenBank/DDBJ databases">
        <title>Isolation of gut microbiota from human fecal samples.</title>
        <authorList>
            <person name="Pamer E.G."/>
            <person name="Barat B."/>
            <person name="Waligurski E."/>
            <person name="Medina S."/>
            <person name="Paddock L."/>
            <person name="Mostad J."/>
        </authorList>
    </citation>
    <scope>NUCLEOTIDE SEQUENCE [LARGE SCALE GENOMIC DNA]</scope>
    <source>
        <strain evidence="5 6">DFI.9.73</strain>
    </source>
</reference>
<dbReference type="InterPro" id="IPR029044">
    <property type="entry name" value="Nucleotide-diphossugar_trans"/>
</dbReference>
<organism evidence="5 6">
    <name type="scientific">Neglectibacter timonensis</name>
    <dbReference type="NCBI Taxonomy" id="1776382"/>
    <lineage>
        <taxon>Bacteria</taxon>
        <taxon>Bacillati</taxon>
        <taxon>Bacillota</taxon>
        <taxon>Clostridia</taxon>
        <taxon>Eubacteriales</taxon>
        <taxon>Oscillospiraceae</taxon>
        <taxon>Neglectibacter</taxon>
    </lineage>
</organism>
<dbReference type="Gene3D" id="3.90.550.10">
    <property type="entry name" value="Spore Coat Polysaccharide Biosynthesis Protein SpsA, Chain A"/>
    <property type="match status" value="1"/>
</dbReference>
<evidence type="ECO:0000313" key="6">
    <source>
        <dbReference type="Proteomes" id="UP001524473"/>
    </source>
</evidence>
<feature type="transmembrane region" description="Helical" evidence="4">
    <location>
        <begin position="375"/>
        <end position="395"/>
    </location>
</feature>
<feature type="transmembrane region" description="Helical" evidence="4">
    <location>
        <begin position="6"/>
        <end position="31"/>
    </location>
</feature>
<dbReference type="SUPFAM" id="SSF53448">
    <property type="entry name" value="Nucleotide-diphospho-sugar transferases"/>
    <property type="match status" value="1"/>
</dbReference>